<evidence type="ECO:0000256" key="6">
    <source>
        <dbReference type="ARBA" id="ARBA00022679"/>
    </source>
</evidence>
<dbReference type="PANTHER" id="PTHR17490:SF16">
    <property type="entry name" value="THREONYLCARBAMOYL-AMP SYNTHASE"/>
    <property type="match status" value="1"/>
</dbReference>
<keyword evidence="6 13" id="KW-0808">Transferase</keyword>
<dbReference type="Pfam" id="PF01300">
    <property type="entry name" value="Sua5_yciO_yrdC"/>
    <property type="match status" value="1"/>
</dbReference>
<dbReference type="PANTHER" id="PTHR17490">
    <property type="entry name" value="SUA5"/>
    <property type="match status" value="1"/>
</dbReference>
<keyword evidence="5 13" id="KW-0963">Cytoplasm</keyword>
<dbReference type="InterPro" id="IPR038385">
    <property type="entry name" value="Sua5/YwlC_C"/>
</dbReference>
<dbReference type="EC" id="2.7.7.87" evidence="3 13"/>
<keyword evidence="10 13" id="KW-0067">ATP-binding</keyword>
<reference evidence="15 16" key="1">
    <citation type="submission" date="2023-07" db="EMBL/GenBank/DDBJ databases">
        <title>Genomic Encyclopedia of Type Strains, Phase IV (KMG-IV): sequencing the most valuable type-strain genomes for metagenomic binning, comparative biology and taxonomic classification.</title>
        <authorList>
            <person name="Goeker M."/>
        </authorList>
    </citation>
    <scope>NUCLEOTIDE SEQUENCE [LARGE SCALE GENOMIC DNA]</scope>
    <source>
        <strain evidence="15 16">DSM 45903</strain>
    </source>
</reference>
<dbReference type="GO" id="GO:0061710">
    <property type="term" value="F:L-threonylcarbamoyladenylate synthase"/>
    <property type="evidence" value="ECO:0007669"/>
    <property type="project" value="UniProtKB-EC"/>
</dbReference>
<keyword evidence="7 13" id="KW-0819">tRNA processing</keyword>
<evidence type="ECO:0000256" key="12">
    <source>
        <dbReference type="ARBA" id="ARBA00048366"/>
    </source>
</evidence>
<comment type="similarity">
    <text evidence="2 13">Belongs to the SUA5 family.</text>
</comment>
<accession>A0ABU1IL48</accession>
<evidence type="ECO:0000259" key="14">
    <source>
        <dbReference type="PROSITE" id="PS51163"/>
    </source>
</evidence>
<comment type="caution">
    <text evidence="15">The sequence shown here is derived from an EMBL/GenBank/DDBJ whole genome shotgun (WGS) entry which is preliminary data.</text>
</comment>
<dbReference type="InterPro" id="IPR050156">
    <property type="entry name" value="TC-AMP_synthase_SUA5"/>
</dbReference>
<dbReference type="EMBL" id="JAVDQG010000003">
    <property type="protein sequence ID" value="MDR6225499.1"/>
    <property type="molecule type" value="Genomic_DNA"/>
</dbReference>
<sequence>MNTRRWQIDPGGRSLPSLRNDPAVGEAAAMLRAGKLVAFPTETVYGLGADASDDLAVRSIFRAKDRPSDNPLIVHVAEESVLYDWIRKMPETGRRLASAFWPGPLTLVLEHRGTLASSVTAGLSTVGVRVPSHPVARALLFQAGVPVAAPSANRSGKPSPTSAEHVWGDLAGRIHGLLDGGPSGVGVESTVVDVTGPTPLLLRPGGITLDRLQQVTPTVEVDPGLQGGAVVPRSPGVKYRHYAPRGEMWVVAGSGEAQVKRVQALADEGTAAGYKVGILTTEERRKRYRADWVLPCGRRSDPASVARNLYRVLRCFDELGAEWIVAEGFEGKGLYDSVMNRLSKAADGRLIDTNTNLSP</sequence>
<protein>
    <recommendedName>
        <fullName evidence="4 13">Threonylcarbamoyl-AMP synthase</fullName>
        <shortName evidence="13">TC-AMP synthase</shortName>
        <ecNumber evidence="3 13">2.7.7.87</ecNumber>
    </recommendedName>
    <alternativeName>
        <fullName evidence="11 13">L-threonylcarbamoyladenylate synthase</fullName>
    </alternativeName>
</protein>
<dbReference type="RefSeq" id="WP_309864265.1">
    <property type="nucleotide sequence ID" value="NZ_JAVDQG010000003.1"/>
</dbReference>
<keyword evidence="9 13" id="KW-0547">Nucleotide-binding</keyword>
<evidence type="ECO:0000256" key="10">
    <source>
        <dbReference type="ARBA" id="ARBA00022840"/>
    </source>
</evidence>
<evidence type="ECO:0000256" key="13">
    <source>
        <dbReference type="PIRNR" id="PIRNR004930"/>
    </source>
</evidence>
<name>A0ABU1IL48_9BACL</name>
<proteinExistence type="inferred from homology"/>
<dbReference type="SUPFAM" id="SSF55821">
    <property type="entry name" value="YrdC/RibB"/>
    <property type="match status" value="1"/>
</dbReference>
<evidence type="ECO:0000256" key="9">
    <source>
        <dbReference type="ARBA" id="ARBA00022741"/>
    </source>
</evidence>
<evidence type="ECO:0000256" key="2">
    <source>
        <dbReference type="ARBA" id="ARBA00007663"/>
    </source>
</evidence>
<dbReference type="Gene3D" id="3.90.870.10">
    <property type="entry name" value="DHBP synthase"/>
    <property type="match status" value="1"/>
</dbReference>
<keyword evidence="16" id="KW-1185">Reference proteome</keyword>
<evidence type="ECO:0000256" key="3">
    <source>
        <dbReference type="ARBA" id="ARBA00012584"/>
    </source>
</evidence>
<dbReference type="InterPro" id="IPR017945">
    <property type="entry name" value="DHBP_synth_RibB-like_a/b_dom"/>
</dbReference>
<evidence type="ECO:0000313" key="15">
    <source>
        <dbReference type="EMBL" id="MDR6225499.1"/>
    </source>
</evidence>
<evidence type="ECO:0000256" key="5">
    <source>
        <dbReference type="ARBA" id="ARBA00022490"/>
    </source>
</evidence>
<gene>
    <name evidence="15" type="ORF">JOE21_001497</name>
</gene>
<dbReference type="PIRSF" id="PIRSF004930">
    <property type="entry name" value="Tln_factor_SUA5"/>
    <property type="match status" value="1"/>
</dbReference>
<dbReference type="Proteomes" id="UP001185012">
    <property type="component" value="Unassembled WGS sequence"/>
</dbReference>
<dbReference type="InterPro" id="IPR010923">
    <property type="entry name" value="T(6)A37_SUA5"/>
</dbReference>
<dbReference type="NCBIfam" id="TIGR00057">
    <property type="entry name" value="L-threonylcarbamoyladenylate synthase"/>
    <property type="match status" value="1"/>
</dbReference>
<comment type="function">
    <text evidence="13">Required for the formation of a threonylcarbamoyl group on adenosine at position 37 (t(6)A37) in tRNAs that read codons beginning with adenine.</text>
</comment>
<organism evidence="15 16">
    <name type="scientific">Desmospora profundinema</name>
    <dbReference type="NCBI Taxonomy" id="1571184"/>
    <lineage>
        <taxon>Bacteria</taxon>
        <taxon>Bacillati</taxon>
        <taxon>Bacillota</taxon>
        <taxon>Bacilli</taxon>
        <taxon>Bacillales</taxon>
        <taxon>Thermoactinomycetaceae</taxon>
        <taxon>Desmospora</taxon>
    </lineage>
</organism>
<evidence type="ECO:0000256" key="1">
    <source>
        <dbReference type="ARBA" id="ARBA00004496"/>
    </source>
</evidence>
<evidence type="ECO:0000256" key="7">
    <source>
        <dbReference type="ARBA" id="ARBA00022694"/>
    </source>
</evidence>
<dbReference type="InterPro" id="IPR005145">
    <property type="entry name" value="Sua5_C"/>
</dbReference>
<dbReference type="Pfam" id="PF03481">
    <property type="entry name" value="Sua5_C"/>
    <property type="match status" value="1"/>
</dbReference>
<dbReference type="Gene3D" id="3.40.50.11030">
    <property type="entry name" value="Threonylcarbamoyl-AMP synthase, C-terminal domain"/>
    <property type="match status" value="1"/>
</dbReference>
<dbReference type="PROSITE" id="PS51163">
    <property type="entry name" value="YRDC"/>
    <property type="match status" value="1"/>
</dbReference>
<dbReference type="InterPro" id="IPR006070">
    <property type="entry name" value="Sua5-like_dom"/>
</dbReference>
<feature type="domain" description="YrdC-like" evidence="14">
    <location>
        <begin position="21"/>
        <end position="207"/>
    </location>
</feature>
<evidence type="ECO:0000313" key="16">
    <source>
        <dbReference type="Proteomes" id="UP001185012"/>
    </source>
</evidence>
<keyword evidence="8 13" id="KW-0548">Nucleotidyltransferase</keyword>
<comment type="catalytic activity">
    <reaction evidence="12 13">
        <text>L-threonine + hydrogencarbonate + ATP = L-threonylcarbamoyladenylate + diphosphate + H2O</text>
        <dbReference type="Rhea" id="RHEA:36407"/>
        <dbReference type="ChEBI" id="CHEBI:15377"/>
        <dbReference type="ChEBI" id="CHEBI:17544"/>
        <dbReference type="ChEBI" id="CHEBI:30616"/>
        <dbReference type="ChEBI" id="CHEBI:33019"/>
        <dbReference type="ChEBI" id="CHEBI:57926"/>
        <dbReference type="ChEBI" id="CHEBI:73682"/>
        <dbReference type="EC" id="2.7.7.87"/>
    </reaction>
</comment>
<evidence type="ECO:0000256" key="11">
    <source>
        <dbReference type="ARBA" id="ARBA00029774"/>
    </source>
</evidence>
<evidence type="ECO:0000256" key="4">
    <source>
        <dbReference type="ARBA" id="ARBA00015492"/>
    </source>
</evidence>
<evidence type="ECO:0000256" key="8">
    <source>
        <dbReference type="ARBA" id="ARBA00022695"/>
    </source>
</evidence>
<comment type="subcellular location">
    <subcellularLocation>
        <location evidence="1 13">Cytoplasm</location>
    </subcellularLocation>
</comment>